<evidence type="ECO:0008006" key="5">
    <source>
        <dbReference type="Google" id="ProtNLM"/>
    </source>
</evidence>
<dbReference type="Proteomes" id="UP001565368">
    <property type="component" value="Unassembled WGS sequence"/>
</dbReference>
<dbReference type="GeneID" id="95986692"/>
<sequence>MLLANYGSDSDSDNESGPSSPLRAAAAPAAPAPAKAKRKAPIKITLDLPKPAREPAQDDAPAPPPKKAKLSGAGSSSLLGMLPPPKRKIAGAPAKPSLAVNRSMAAKPAPAPVPAGDDSDDDNKPALLVPAALKRAAAKKKDEPLDLFGLAEAPKPAPKVAASTPRPPTVSAAPAVADFVPPEPTASDPYPGYYQLPSGAWAAYEAGYYASFFAAPESSADAAKAEEERALAEGRVGRHWQDLADGRANVVDVDVGSSLDAARKAEELKAKLVKPKLPQDEFQYEAIGQTKGLAADRHQLTSLLHSAYSQRDELEARIQQNKKNMRMASQKYGF</sequence>
<evidence type="ECO:0000256" key="2">
    <source>
        <dbReference type="SAM" id="MobiDB-lite"/>
    </source>
</evidence>
<accession>A0ABR3Q272</accession>
<feature type="region of interest" description="Disordered" evidence="2">
    <location>
        <begin position="1"/>
        <end position="128"/>
    </location>
</feature>
<feature type="region of interest" description="Disordered" evidence="2">
    <location>
        <begin position="155"/>
        <end position="181"/>
    </location>
</feature>
<dbReference type="RefSeq" id="XP_069208779.1">
    <property type="nucleotide sequence ID" value="XM_069354137.1"/>
</dbReference>
<reference evidence="3 4" key="1">
    <citation type="submission" date="2023-08" db="EMBL/GenBank/DDBJ databases">
        <title>Annotated Genome Sequence of Vanrija albida AlHP1.</title>
        <authorList>
            <person name="Herzog R."/>
        </authorList>
    </citation>
    <scope>NUCLEOTIDE SEQUENCE [LARGE SCALE GENOMIC DNA]</scope>
    <source>
        <strain evidence="3 4">AlHP1</strain>
    </source>
</reference>
<name>A0ABR3Q272_9TREE</name>
<dbReference type="EMBL" id="JBBXJM010000004">
    <property type="protein sequence ID" value="KAL1408835.1"/>
    <property type="molecule type" value="Genomic_DNA"/>
</dbReference>
<dbReference type="Pfam" id="PF10253">
    <property type="entry name" value="PRCC"/>
    <property type="match status" value="1"/>
</dbReference>
<dbReference type="InterPro" id="IPR018800">
    <property type="entry name" value="PRCC"/>
</dbReference>
<proteinExistence type="predicted"/>
<feature type="compositionally biased region" description="Low complexity" evidence="2">
    <location>
        <begin position="70"/>
        <end position="81"/>
    </location>
</feature>
<evidence type="ECO:0000313" key="3">
    <source>
        <dbReference type="EMBL" id="KAL1408835.1"/>
    </source>
</evidence>
<feature type="compositionally biased region" description="Low complexity" evidence="2">
    <location>
        <begin position="23"/>
        <end position="34"/>
    </location>
</feature>
<evidence type="ECO:0000313" key="4">
    <source>
        <dbReference type="Proteomes" id="UP001565368"/>
    </source>
</evidence>
<protein>
    <recommendedName>
        <fullName evidence="5">Mitotic checkpoint regulator, MAD2B-interacting-domain-containing protein</fullName>
    </recommendedName>
</protein>
<evidence type="ECO:0000256" key="1">
    <source>
        <dbReference type="SAM" id="Coils"/>
    </source>
</evidence>
<keyword evidence="1" id="KW-0175">Coiled coil</keyword>
<keyword evidence="4" id="KW-1185">Reference proteome</keyword>
<dbReference type="PANTHER" id="PTHR13621:SF2">
    <property type="entry name" value="PROLINE-RICH PROTEIN PRCC"/>
    <property type="match status" value="1"/>
</dbReference>
<comment type="caution">
    <text evidence="3">The sequence shown here is derived from an EMBL/GenBank/DDBJ whole genome shotgun (WGS) entry which is preliminary data.</text>
</comment>
<gene>
    <name evidence="3" type="ORF">Q8F55_005649</name>
</gene>
<organism evidence="3 4">
    <name type="scientific">Vanrija albida</name>
    <dbReference type="NCBI Taxonomy" id="181172"/>
    <lineage>
        <taxon>Eukaryota</taxon>
        <taxon>Fungi</taxon>
        <taxon>Dikarya</taxon>
        <taxon>Basidiomycota</taxon>
        <taxon>Agaricomycotina</taxon>
        <taxon>Tremellomycetes</taxon>
        <taxon>Trichosporonales</taxon>
        <taxon>Trichosporonaceae</taxon>
        <taxon>Vanrija</taxon>
    </lineage>
</organism>
<feature type="coiled-coil region" evidence="1">
    <location>
        <begin position="304"/>
        <end position="331"/>
    </location>
</feature>
<dbReference type="PANTHER" id="PTHR13621">
    <property type="entry name" value="PROLINE-RICH PROTEIN PRCC"/>
    <property type="match status" value="1"/>
</dbReference>